<evidence type="ECO:0000259" key="12">
    <source>
        <dbReference type="Pfam" id="PF04055"/>
    </source>
</evidence>
<feature type="compositionally biased region" description="Basic and acidic residues" evidence="10">
    <location>
        <begin position="626"/>
        <end position="636"/>
    </location>
</feature>
<keyword evidence="6 11" id="KW-1133">Transmembrane helix</keyword>
<dbReference type="SUPFAM" id="SSF102114">
    <property type="entry name" value="Radical SAM enzymes"/>
    <property type="match status" value="1"/>
</dbReference>
<evidence type="ECO:0000313" key="13">
    <source>
        <dbReference type="EMBL" id="OOO11050.1"/>
    </source>
</evidence>
<evidence type="ECO:0000256" key="7">
    <source>
        <dbReference type="ARBA" id="ARBA00023004"/>
    </source>
</evidence>
<name>A0A1S9DPY0_ASPOZ</name>
<keyword evidence="4 11" id="KW-0812">Transmembrane</keyword>
<evidence type="ECO:0000256" key="9">
    <source>
        <dbReference type="ARBA" id="ARBA00023136"/>
    </source>
</evidence>
<dbReference type="SFLD" id="SFLDS00029">
    <property type="entry name" value="Radical_SAM"/>
    <property type="match status" value="1"/>
</dbReference>
<reference evidence="13 14" key="1">
    <citation type="submission" date="2016-10" db="EMBL/GenBank/DDBJ databases">
        <title>Genome sequencing of Aspergillus oryzae BCC7051.</title>
        <authorList>
            <person name="Thammarongtham C."/>
            <person name="Vorapreeda T."/>
            <person name="Nookaew I."/>
            <person name="Srisuk T."/>
            <person name="Land M."/>
            <person name="Jeennor S."/>
            <person name="Laoteng K."/>
        </authorList>
    </citation>
    <scope>NUCLEOTIDE SEQUENCE [LARGE SCALE GENOMIC DNA]</scope>
    <source>
        <strain evidence="13 14">BCC7051</strain>
    </source>
</reference>
<dbReference type="InterPro" id="IPR013785">
    <property type="entry name" value="Aldolase_TIM"/>
</dbReference>
<dbReference type="InterPro" id="IPR002794">
    <property type="entry name" value="DUF92_TMEM19"/>
</dbReference>
<evidence type="ECO:0000256" key="6">
    <source>
        <dbReference type="ARBA" id="ARBA00022989"/>
    </source>
</evidence>
<protein>
    <recommendedName>
        <fullName evidence="12">Radical SAM core domain-containing protein</fullName>
    </recommendedName>
</protein>
<dbReference type="GO" id="GO:0003824">
    <property type="term" value="F:catalytic activity"/>
    <property type="evidence" value="ECO:0007669"/>
    <property type="project" value="InterPro"/>
</dbReference>
<evidence type="ECO:0000256" key="11">
    <source>
        <dbReference type="SAM" id="Phobius"/>
    </source>
</evidence>
<feature type="transmembrane region" description="Helical" evidence="11">
    <location>
        <begin position="553"/>
        <end position="577"/>
    </location>
</feature>
<dbReference type="InterPro" id="IPR058240">
    <property type="entry name" value="rSAM_sf"/>
</dbReference>
<dbReference type="OrthoDB" id="1856718at2759"/>
<feature type="transmembrane region" description="Helical" evidence="11">
    <location>
        <begin position="656"/>
        <end position="679"/>
    </location>
</feature>
<comment type="subcellular location">
    <subcellularLocation>
        <location evidence="1">Membrane</location>
        <topology evidence="1">Multi-pass membrane protein</topology>
    </subcellularLocation>
</comment>
<organism evidence="13 14">
    <name type="scientific">Aspergillus oryzae</name>
    <name type="common">Yellow koji mold</name>
    <dbReference type="NCBI Taxonomy" id="5062"/>
    <lineage>
        <taxon>Eukaryota</taxon>
        <taxon>Fungi</taxon>
        <taxon>Dikarya</taxon>
        <taxon>Ascomycota</taxon>
        <taxon>Pezizomycotina</taxon>
        <taxon>Eurotiomycetes</taxon>
        <taxon>Eurotiomycetidae</taxon>
        <taxon>Eurotiales</taxon>
        <taxon>Aspergillaceae</taxon>
        <taxon>Aspergillus</taxon>
        <taxon>Aspergillus subgen. Circumdati</taxon>
    </lineage>
</organism>
<dbReference type="PANTHER" id="PTHR43075">
    <property type="entry name" value="FORMATE LYASE ACTIVATING ENZYME, PUTATIVE (AFU_ORTHOLOGUE AFUA_2G15630)-RELATED"/>
    <property type="match status" value="1"/>
</dbReference>
<dbReference type="InterPro" id="IPR040085">
    <property type="entry name" value="MJ0674-like"/>
</dbReference>
<dbReference type="EMBL" id="MKZY01000003">
    <property type="protein sequence ID" value="OOO11050.1"/>
    <property type="molecule type" value="Genomic_DNA"/>
</dbReference>
<dbReference type="GO" id="GO:0051536">
    <property type="term" value="F:iron-sulfur cluster binding"/>
    <property type="evidence" value="ECO:0007669"/>
    <property type="project" value="UniProtKB-KW"/>
</dbReference>
<dbReference type="Gene3D" id="3.20.20.70">
    <property type="entry name" value="Aldolase class I"/>
    <property type="match status" value="1"/>
</dbReference>
<keyword evidence="7" id="KW-0408">Iron</keyword>
<keyword evidence="8" id="KW-0411">Iron-sulfur</keyword>
<keyword evidence="3" id="KW-0949">S-adenosyl-L-methionine</keyword>
<dbReference type="PANTHER" id="PTHR43075:SF1">
    <property type="entry name" value="FORMATE LYASE ACTIVATING ENZYME, PUTATIVE (AFU_ORTHOLOGUE AFUA_2G15630)-RELATED"/>
    <property type="match status" value="1"/>
</dbReference>
<gene>
    <name evidence="13" type="ORF">OAory_01075200</name>
</gene>
<proteinExistence type="inferred from homology"/>
<evidence type="ECO:0000256" key="3">
    <source>
        <dbReference type="ARBA" id="ARBA00022691"/>
    </source>
</evidence>
<evidence type="ECO:0000256" key="4">
    <source>
        <dbReference type="ARBA" id="ARBA00022692"/>
    </source>
</evidence>
<evidence type="ECO:0000256" key="5">
    <source>
        <dbReference type="ARBA" id="ARBA00022723"/>
    </source>
</evidence>
<dbReference type="Proteomes" id="UP000190312">
    <property type="component" value="Unassembled WGS sequence"/>
</dbReference>
<accession>A0A1S9DPY0</accession>
<evidence type="ECO:0000256" key="1">
    <source>
        <dbReference type="ARBA" id="ARBA00004141"/>
    </source>
</evidence>
<dbReference type="VEuPathDB" id="FungiDB:AO090012000266"/>
<dbReference type="InterPro" id="IPR007197">
    <property type="entry name" value="rSAM"/>
</dbReference>
<evidence type="ECO:0000313" key="14">
    <source>
        <dbReference type="Proteomes" id="UP000190312"/>
    </source>
</evidence>
<keyword evidence="5" id="KW-0479">Metal-binding</keyword>
<dbReference type="Pfam" id="PF01940">
    <property type="entry name" value="DUF92"/>
    <property type="match status" value="1"/>
</dbReference>
<sequence length="685" mass="74200">MNRLSRSLCQVSSHHFRPRPSFTPLVPKRCIGIPPAFLLDEYIPRYQLLTSVDASKKRSLAYAHLRECNLCPRRCGVNRYEETGVCLIGAETVKVNTIAPHRGEEPCIQGFNGSGSVFFSGCNLRCVFCQNHDIAHQRNGFDLTPEELADWFMKLQQVGNCHNINLVTPEHVVPQVALAILTARDMGLNIPIIYNTSSFDSLESLQLMDGLVDIYLPDFKVWKNSTSKRLLKAEDYTETAMESIKAMHKQVGDLCFTSDGIAKKGVLLRHLVMPGKEDEGREIMRWLAENVSKDLYVHIMEQYHPDAHVGKRKRTMKNSKGEEEAEVRYAEINRAVRDDELGSVRDAAVAAGLWRFCLVHRAYSRKSLTHLGLATAALTATAHALHPWSAPFALLAVFYFGGTKATKVKHDIKAQLTLSATGSEGGEGQRTHIQVLANSVVATVLILLHTYVLRGSSAECFENGRSAADLLVVGIVANYAAVAADTFSSELGILSKSKPRLITSPTLRVVPPGTNGGVTAAGLLAGVFGAFTVALASAVLLPFCAESSLVDRVYWTFAFTGWGTLGSVLDSVLGGLLQASVVDKRTGKVVEGEGGKKVLVHPHPRAGGATGYSSASASASGSVQQRKGEKGGIETVHESRKIESGRDLLDNNAVNVLMAFIMSVGAMGVAGWVWGVSVFDIAASV</sequence>
<dbReference type="AlphaFoldDB" id="A0A1S9DPY0"/>
<dbReference type="GO" id="GO:0046872">
    <property type="term" value="F:metal ion binding"/>
    <property type="evidence" value="ECO:0007669"/>
    <property type="project" value="UniProtKB-KW"/>
</dbReference>
<comment type="caution">
    <text evidence="13">The sequence shown here is derived from an EMBL/GenBank/DDBJ whole genome shotgun (WGS) entry which is preliminary data.</text>
</comment>
<dbReference type="GO" id="GO:0016020">
    <property type="term" value="C:membrane"/>
    <property type="evidence" value="ECO:0007669"/>
    <property type="project" value="UniProtKB-SubCell"/>
</dbReference>
<keyword evidence="9 11" id="KW-0472">Membrane</keyword>
<evidence type="ECO:0000256" key="8">
    <source>
        <dbReference type="ARBA" id="ARBA00023014"/>
    </source>
</evidence>
<evidence type="ECO:0000256" key="10">
    <source>
        <dbReference type="SAM" id="MobiDB-lite"/>
    </source>
</evidence>
<dbReference type="CDD" id="cd01335">
    <property type="entry name" value="Radical_SAM"/>
    <property type="match status" value="1"/>
</dbReference>
<evidence type="ECO:0000256" key="2">
    <source>
        <dbReference type="ARBA" id="ARBA00009012"/>
    </source>
</evidence>
<dbReference type="eggNOG" id="KOG4491">
    <property type="taxonomic scope" value="Eukaryota"/>
</dbReference>
<feature type="region of interest" description="Disordered" evidence="10">
    <location>
        <begin position="602"/>
        <end position="636"/>
    </location>
</feature>
<dbReference type="SFLD" id="SFLDG01099">
    <property type="entry name" value="Uncharacterised_Radical_SAM_Su"/>
    <property type="match status" value="1"/>
</dbReference>
<feature type="compositionally biased region" description="Low complexity" evidence="10">
    <location>
        <begin position="611"/>
        <end position="622"/>
    </location>
</feature>
<dbReference type="Pfam" id="PF04055">
    <property type="entry name" value="Radical_SAM"/>
    <property type="match status" value="1"/>
</dbReference>
<comment type="similarity">
    <text evidence="2">Belongs to the TMEM19 family.</text>
</comment>
<feature type="domain" description="Radical SAM core" evidence="12">
    <location>
        <begin position="117"/>
        <end position="286"/>
    </location>
</feature>
<feature type="transmembrane region" description="Helical" evidence="11">
    <location>
        <begin position="518"/>
        <end position="541"/>
    </location>
</feature>